<feature type="region of interest" description="Disordered" evidence="1">
    <location>
        <begin position="66"/>
        <end position="86"/>
    </location>
</feature>
<evidence type="ECO:0000313" key="3">
    <source>
        <dbReference type="Proteomes" id="UP000283341"/>
    </source>
</evidence>
<protein>
    <submittedName>
        <fullName evidence="2">Uncharacterized protein</fullName>
    </submittedName>
</protein>
<reference evidence="2 3" key="1">
    <citation type="submission" date="2018-08" db="EMBL/GenBank/DDBJ databases">
        <title>A genome reference for cultivated species of the human gut microbiota.</title>
        <authorList>
            <person name="Zou Y."/>
            <person name="Xue W."/>
            <person name="Luo G."/>
        </authorList>
    </citation>
    <scope>NUCLEOTIDE SEQUENCE [LARGE SCALE GENOMIC DNA]</scope>
    <source>
        <strain evidence="2 3">AF22-3AC</strain>
    </source>
</reference>
<proteinExistence type="predicted"/>
<dbReference type="AlphaFoldDB" id="A0A412I6W4"/>
<gene>
    <name evidence="2" type="ORF">DWX97_23655</name>
</gene>
<evidence type="ECO:0000313" key="2">
    <source>
        <dbReference type="EMBL" id="RGS32525.1"/>
    </source>
</evidence>
<comment type="caution">
    <text evidence="2">The sequence shown here is derived from an EMBL/GenBank/DDBJ whole genome shotgun (WGS) entry which is preliminary data.</text>
</comment>
<dbReference type="EMBL" id="QRVJ01000035">
    <property type="protein sequence ID" value="RGS32525.1"/>
    <property type="molecule type" value="Genomic_DNA"/>
</dbReference>
<sequence>MLGSLLDEYIEGSFLIANGKKTLPKKLELSPFIDRIAKTKLFLNDNQTPMSKSTLTKIAEEIWQKDDRVRHNEKHHEKTLRKSGRN</sequence>
<organism evidence="2 3">
    <name type="scientific">Bacteroides cellulosilyticus</name>
    <dbReference type="NCBI Taxonomy" id="246787"/>
    <lineage>
        <taxon>Bacteria</taxon>
        <taxon>Pseudomonadati</taxon>
        <taxon>Bacteroidota</taxon>
        <taxon>Bacteroidia</taxon>
        <taxon>Bacteroidales</taxon>
        <taxon>Bacteroidaceae</taxon>
        <taxon>Bacteroides</taxon>
    </lineage>
</organism>
<feature type="compositionally biased region" description="Basic residues" evidence="1">
    <location>
        <begin position="77"/>
        <end position="86"/>
    </location>
</feature>
<accession>A0A412I6W4</accession>
<name>A0A412I6W4_9BACE</name>
<evidence type="ECO:0000256" key="1">
    <source>
        <dbReference type="SAM" id="MobiDB-lite"/>
    </source>
</evidence>
<dbReference type="Proteomes" id="UP000283341">
    <property type="component" value="Unassembled WGS sequence"/>
</dbReference>
<feature type="compositionally biased region" description="Basic and acidic residues" evidence="1">
    <location>
        <begin position="66"/>
        <end position="76"/>
    </location>
</feature>